<keyword evidence="9" id="KW-0238">DNA-binding</keyword>
<dbReference type="PANTHER" id="PTHR33202:SF2">
    <property type="entry name" value="FERRIC UPTAKE REGULATION PROTEIN"/>
    <property type="match status" value="1"/>
</dbReference>
<dbReference type="Pfam" id="PF01475">
    <property type="entry name" value="FUR"/>
    <property type="match status" value="1"/>
</dbReference>
<feature type="binding site" evidence="11">
    <location>
        <position position="126"/>
    </location>
    <ligand>
        <name>Zn(2+)</name>
        <dbReference type="ChEBI" id="CHEBI:29105"/>
    </ligand>
</feature>
<dbReference type="InterPro" id="IPR036390">
    <property type="entry name" value="WH_DNA-bd_sf"/>
</dbReference>
<proteinExistence type="inferred from homology"/>
<dbReference type="GO" id="GO:1900376">
    <property type="term" value="P:regulation of secondary metabolite biosynthetic process"/>
    <property type="evidence" value="ECO:0007669"/>
    <property type="project" value="TreeGrafter"/>
</dbReference>
<comment type="subcellular location">
    <subcellularLocation>
        <location evidence="1">Cytoplasm</location>
    </subcellularLocation>
</comment>
<feature type="binding site" evidence="11">
    <location>
        <position position="83"/>
    </location>
    <ligand>
        <name>Zn(2+)</name>
        <dbReference type="ChEBI" id="CHEBI:29105"/>
    </ligand>
</feature>
<keyword evidence="5" id="KW-0678">Repressor</keyword>
<dbReference type="CDD" id="cd07153">
    <property type="entry name" value="Fur_like"/>
    <property type="match status" value="1"/>
</dbReference>
<feature type="binding site" evidence="11">
    <location>
        <position position="123"/>
    </location>
    <ligand>
        <name>Zn(2+)</name>
        <dbReference type="ChEBI" id="CHEBI:29105"/>
    </ligand>
</feature>
<comment type="subunit">
    <text evidence="3">Homodimer.</text>
</comment>
<reference evidence="13" key="1">
    <citation type="submission" date="2017-03" db="EMBL/GenBank/DDBJ databases">
        <authorList>
            <person name="Monnet C."/>
        </authorList>
    </citation>
    <scope>NUCLEOTIDE SEQUENCE [LARGE SCALE GENOMIC DNA]</scope>
    <source>
        <strain evidence="13">SJ5-8</strain>
    </source>
</reference>
<evidence type="ECO:0000256" key="9">
    <source>
        <dbReference type="ARBA" id="ARBA00023125"/>
    </source>
</evidence>
<dbReference type="AlphaFoldDB" id="A0A2H1L5D8"/>
<protein>
    <submittedName>
        <fullName evidence="12">Fur family transcriptional regulator, ferric uptake regulator</fullName>
    </submittedName>
</protein>
<evidence type="ECO:0000256" key="10">
    <source>
        <dbReference type="ARBA" id="ARBA00023163"/>
    </source>
</evidence>
<organism evidence="12 13">
    <name type="scientific">Brevibacterium jeotgali</name>
    <dbReference type="NCBI Taxonomy" id="1262550"/>
    <lineage>
        <taxon>Bacteria</taxon>
        <taxon>Bacillati</taxon>
        <taxon>Actinomycetota</taxon>
        <taxon>Actinomycetes</taxon>
        <taxon>Micrococcales</taxon>
        <taxon>Brevibacteriaceae</taxon>
        <taxon>Brevibacterium</taxon>
    </lineage>
</organism>
<keyword evidence="10" id="KW-0804">Transcription</keyword>
<gene>
    <name evidence="12" type="ORF">BJEO58_01722</name>
</gene>
<dbReference type="PANTHER" id="PTHR33202">
    <property type="entry name" value="ZINC UPTAKE REGULATION PROTEIN"/>
    <property type="match status" value="1"/>
</dbReference>
<feature type="binding site" evidence="11">
    <location>
        <position position="86"/>
    </location>
    <ligand>
        <name>Zn(2+)</name>
        <dbReference type="ChEBI" id="CHEBI:29105"/>
    </ligand>
</feature>
<evidence type="ECO:0000256" key="2">
    <source>
        <dbReference type="ARBA" id="ARBA00007957"/>
    </source>
</evidence>
<comment type="cofactor">
    <cofactor evidence="11">
        <name>Zn(2+)</name>
        <dbReference type="ChEBI" id="CHEBI:29105"/>
    </cofactor>
    <text evidence="11">Binds 1 zinc ion per subunit.</text>
</comment>
<dbReference type="SUPFAM" id="SSF46785">
    <property type="entry name" value="Winged helix' DNA-binding domain"/>
    <property type="match status" value="1"/>
</dbReference>
<dbReference type="GO" id="GO:0005829">
    <property type="term" value="C:cytosol"/>
    <property type="evidence" value="ECO:0007669"/>
    <property type="project" value="TreeGrafter"/>
</dbReference>
<dbReference type="InterPro" id="IPR043135">
    <property type="entry name" value="Fur_C"/>
</dbReference>
<keyword evidence="13" id="KW-1185">Reference proteome</keyword>
<dbReference type="GO" id="GO:0003700">
    <property type="term" value="F:DNA-binding transcription factor activity"/>
    <property type="evidence" value="ECO:0007669"/>
    <property type="project" value="InterPro"/>
</dbReference>
<keyword evidence="7 11" id="KW-0862">Zinc</keyword>
<keyword evidence="6 11" id="KW-0479">Metal-binding</keyword>
<evidence type="ECO:0000313" key="13">
    <source>
        <dbReference type="Proteomes" id="UP000234462"/>
    </source>
</evidence>
<dbReference type="Gene3D" id="3.30.1490.190">
    <property type="match status" value="1"/>
</dbReference>
<dbReference type="InterPro" id="IPR036388">
    <property type="entry name" value="WH-like_DNA-bd_sf"/>
</dbReference>
<evidence type="ECO:0000256" key="7">
    <source>
        <dbReference type="ARBA" id="ARBA00022833"/>
    </source>
</evidence>
<dbReference type="GO" id="GO:0008270">
    <property type="term" value="F:zinc ion binding"/>
    <property type="evidence" value="ECO:0007669"/>
    <property type="project" value="TreeGrafter"/>
</dbReference>
<keyword evidence="8" id="KW-0805">Transcription regulation</keyword>
<evidence type="ECO:0000256" key="6">
    <source>
        <dbReference type="ARBA" id="ARBA00022723"/>
    </source>
</evidence>
<name>A0A2H1L5D8_9MICO</name>
<evidence type="ECO:0000256" key="4">
    <source>
        <dbReference type="ARBA" id="ARBA00022490"/>
    </source>
</evidence>
<evidence type="ECO:0000313" key="12">
    <source>
        <dbReference type="EMBL" id="SMY12128.1"/>
    </source>
</evidence>
<dbReference type="InterPro" id="IPR002481">
    <property type="entry name" value="FUR"/>
</dbReference>
<dbReference type="EMBL" id="FXZM01000007">
    <property type="protein sequence ID" value="SMY12128.1"/>
    <property type="molecule type" value="Genomic_DNA"/>
</dbReference>
<evidence type="ECO:0000256" key="5">
    <source>
        <dbReference type="ARBA" id="ARBA00022491"/>
    </source>
</evidence>
<dbReference type="Gene3D" id="1.10.10.10">
    <property type="entry name" value="Winged helix-like DNA-binding domain superfamily/Winged helix DNA-binding domain"/>
    <property type="match status" value="1"/>
</dbReference>
<evidence type="ECO:0000256" key="3">
    <source>
        <dbReference type="ARBA" id="ARBA00011738"/>
    </source>
</evidence>
<keyword evidence="4" id="KW-0963">Cytoplasm</keyword>
<dbReference type="GO" id="GO:0045892">
    <property type="term" value="P:negative regulation of DNA-templated transcription"/>
    <property type="evidence" value="ECO:0007669"/>
    <property type="project" value="TreeGrafter"/>
</dbReference>
<sequence length="137" mass="15183">MRRQRRSAQRDALVAIMERDRRLISAQELHTNLRSAGAEISLATVYRHLVSLSEKGEIHAVHSRDGDVLYRRCGDSIHHHLRCHGCGRTEEIAAQVEQGAMLLAAADAGYDDVELTVDLAGRCAACRSCEEQDLPGH</sequence>
<accession>A0A2H1L5D8</accession>
<dbReference type="OrthoDB" id="8659436at2"/>
<evidence type="ECO:0000256" key="11">
    <source>
        <dbReference type="PIRSR" id="PIRSR602481-1"/>
    </source>
</evidence>
<dbReference type="Proteomes" id="UP000234462">
    <property type="component" value="Unassembled WGS sequence"/>
</dbReference>
<dbReference type="GO" id="GO:0000976">
    <property type="term" value="F:transcription cis-regulatory region binding"/>
    <property type="evidence" value="ECO:0007669"/>
    <property type="project" value="TreeGrafter"/>
</dbReference>
<comment type="similarity">
    <text evidence="2">Belongs to the Fur family.</text>
</comment>
<evidence type="ECO:0000256" key="1">
    <source>
        <dbReference type="ARBA" id="ARBA00004496"/>
    </source>
</evidence>
<evidence type="ECO:0000256" key="8">
    <source>
        <dbReference type="ARBA" id="ARBA00023015"/>
    </source>
</evidence>
<dbReference type="RefSeq" id="WP_101589059.1">
    <property type="nucleotide sequence ID" value="NZ_FXZM01000007.1"/>
</dbReference>